<evidence type="ECO:0000313" key="3">
    <source>
        <dbReference type="EMBL" id="PZR52228.1"/>
    </source>
</evidence>
<evidence type="ECO:0000313" key="4">
    <source>
        <dbReference type="Proteomes" id="UP000248783"/>
    </source>
</evidence>
<dbReference type="InterPro" id="IPR050272">
    <property type="entry name" value="Isochorismatase-like_hydrls"/>
</dbReference>
<name>A0A2W5XRE6_9MICO</name>
<keyword evidence="4" id="KW-1185">Reference proteome</keyword>
<gene>
    <name evidence="3" type="ORF">DNL40_12370</name>
</gene>
<keyword evidence="1 3" id="KW-0378">Hydrolase</keyword>
<sequence>MEAMPVVPRSALLVIDLQEGVVAGCHDADGVLRRTRTLVERARAAGTDVVWVQHSEPGLEEGTDAWRLAGGLEASGDEPVVRKAYRDAFAATDLQEVLDTRRVQRIVVAGAQSDYCVRTTAQAAAALGYDVTLVADAHTTTGSSWGGVSMTGEQIVAHTNHYFAGLRYPGGSFDVAGHAEVALV</sequence>
<feature type="domain" description="Isochorismatase-like" evidence="2">
    <location>
        <begin position="10"/>
        <end position="141"/>
    </location>
</feature>
<dbReference type="Pfam" id="PF00857">
    <property type="entry name" value="Isochorismatase"/>
    <property type="match status" value="1"/>
</dbReference>
<dbReference type="SUPFAM" id="SSF52499">
    <property type="entry name" value="Isochorismatase-like hydrolases"/>
    <property type="match status" value="1"/>
</dbReference>
<dbReference type="Proteomes" id="UP000248783">
    <property type="component" value="Unassembled WGS sequence"/>
</dbReference>
<reference evidence="3 4" key="1">
    <citation type="submission" date="2018-06" db="EMBL/GenBank/DDBJ databases">
        <title>Whole genome sequencing of a novel hydrocarbon degrading bacterial strain, PW21 isolated from oil contaminated produced water sample.</title>
        <authorList>
            <person name="Nagkirti P."/>
            <person name="Shaikh A."/>
            <person name="Gowdaman V."/>
            <person name="Engineer A.E."/>
            <person name="Dagar S."/>
            <person name="Dhakephalkar P.K."/>
        </authorList>
    </citation>
    <scope>NUCLEOTIDE SEQUENCE [LARGE SCALE GENOMIC DNA]</scope>
    <source>
        <strain evidence="3 4">PW21</strain>
    </source>
</reference>
<dbReference type="InterPro" id="IPR036380">
    <property type="entry name" value="Isochorismatase-like_sf"/>
</dbReference>
<dbReference type="EMBL" id="QKWH01000011">
    <property type="protein sequence ID" value="PZR52228.1"/>
    <property type="molecule type" value="Genomic_DNA"/>
</dbReference>
<comment type="caution">
    <text evidence="3">The sequence shown here is derived from an EMBL/GenBank/DDBJ whole genome shotgun (WGS) entry which is preliminary data.</text>
</comment>
<accession>A0A2W5XRE6</accession>
<dbReference type="AlphaFoldDB" id="A0A2W5XRE6"/>
<organism evidence="3 4">
    <name type="scientific">Xylanimonas oleitrophica</name>
    <dbReference type="NCBI Taxonomy" id="2607479"/>
    <lineage>
        <taxon>Bacteria</taxon>
        <taxon>Bacillati</taxon>
        <taxon>Actinomycetota</taxon>
        <taxon>Actinomycetes</taxon>
        <taxon>Micrococcales</taxon>
        <taxon>Promicromonosporaceae</taxon>
        <taxon>Xylanimonas</taxon>
    </lineage>
</organism>
<dbReference type="Gene3D" id="3.40.50.850">
    <property type="entry name" value="Isochorismatase-like"/>
    <property type="match status" value="1"/>
</dbReference>
<dbReference type="InterPro" id="IPR000868">
    <property type="entry name" value="Isochorismatase-like_dom"/>
</dbReference>
<dbReference type="PANTHER" id="PTHR43540:SF14">
    <property type="entry name" value="ISOCHORISMATASE"/>
    <property type="match status" value="1"/>
</dbReference>
<proteinExistence type="predicted"/>
<evidence type="ECO:0000256" key="1">
    <source>
        <dbReference type="ARBA" id="ARBA00022801"/>
    </source>
</evidence>
<dbReference type="PANTHER" id="PTHR43540">
    <property type="entry name" value="PEROXYUREIDOACRYLATE/UREIDOACRYLATE AMIDOHYDROLASE-RELATED"/>
    <property type="match status" value="1"/>
</dbReference>
<protein>
    <submittedName>
        <fullName evidence="3">Cysteine hydrolase</fullName>
    </submittedName>
</protein>
<evidence type="ECO:0000259" key="2">
    <source>
        <dbReference type="Pfam" id="PF00857"/>
    </source>
</evidence>
<dbReference type="GO" id="GO:0016787">
    <property type="term" value="F:hydrolase activity"/>
    <property type="evidence" value="ECO:0007669"/>
    <property type="project" value="UniProtKB-KW"/>
</dbReference>